<gene>
    <name evidence="2" type="ORF">SAMN05444920_104538</name>
</gene>
<dbReference type="Proteomes" id="UP000236732">
    <property type="component" value="Unassembled WGS sequence"/>
</dbReference>
<organism evidence="2 3">
    <name type="scientific">Nonomuraea solani</name>
    <dbReference type="NCBI Taxonomy" id="1144553"/>
    <lineage>
        <taxon>Bacteria</taxon>
        <taxon>Bacillati</taxon>
        <taxon>Actinomycetota</taxon>
        <taxon>Actinomycetes</taxon>
        <taxon>Streptosporangiales</taxon>
        <taxon>Streptosporangiaceae</taxon>
        <taxon>Nonomuraea</taxon>
    </lineage>
</organism>
<keyword evidence="3" id="KW-1185">Reference proteome</keyword>
<dbReference type="EMBL" id="FNVT01000004">
    <property type="protein sequence ID" value="SEG77877.1"/>
    <property type="molecule type" value="Genomic_DNA"/>
</dbReference>
<reference evidence="2 3" key="1">
    <citation type="submission" date="2016-10" db="EMBL/GenBank/DDBJ databases">
        <authorList>
            <person name="de Groot N.N."/>
        </authorList>
    </citation>
    <scope>NUCLEOTIDE SEQUENCE [LARGE SCALE GENOMIC DNA]</scope>
    <source>
        <strain evidence="2 3">CGMCC 4.7037</strain>
    </source>
</reference>
<dbReference type="AlphaFoldDB" id="A0A1H6CYJ3"/>
<evidence type="ECO:0000313" key="3">
    <source>
        <dbReference type="Proteomes" id="UP000236732"/>
    </source>
</evidence>
<sequence length="237" mass="26856">MLDEQEMSALAALLWELADRVGDERLSDEARLMAGMLRERLDDAGRGGVVPGESAETRQGRAADRDHAAEQRDRAAQRRDEAAERHDRAAVERGHEARRGRLAGDAADRAFHDALWQAEQRAQAIDQRDEADGPDDGRDLATLRQEWQDAREHDRTDRAALRERWDSVRQERAARLADEEAGRRDRRRARDDRQMAGADRAEAAHDREASLADWEQAEIERQQGWPPSPDTDDNGDG</sequence>
<proteinExistence type="predicted"/>
<evidence type="ECO:0000256" key="1">
    <source>
        <dbReference type="SAM" id="MobiDB-lite"/>
    </source>
</evidence>
<evidence type="ECO:0008006" key="4">
    <source>
        <dbReference type="Google" id="ProtNLM"/>
    </source>
</evidence>
<dbReference type="RefSeq" id="WP_103957040.1">
    <property type="nucleotide sequence ID" value="NZ_FNVT01000004.1"/>
</dbReference>
<feature type="compositionally biased region" description="Basic and acidic residues" evidence="1">
    <location>
        <begin position="126"/>
        <end position="210"/>
    </location>
</feature>
<dbReference type="OrthoDB" id="9966211at2"/>
<protein>
    <recommendedName>
        <fullName evidence="4">Colicin import membrane protein</fullName>
    </recommendedName>
</protein>
<evidence type="ECO:0000313" key="2">
    <source>
        <dbReference type="EMBL" id="SEG77877.1"/>
    </source>
</evidence>
<feature type="compositionally biased region" description="Basic and acidic residues" evidence="1">
    <location>
        <begin position="55"/>
        <end position="99"/>
    </location>
</feature>
<accession>A0A1H6CYJ3</accession>
<name>A0A1H6CYJ3_9ACTN</name>
<feature type="region of interest" description="Disordered" evidence="1">
    <location>
        <begin position="40"/>
        <end position="237"/>
    </location>
</feature>